<dbReference type="EMBL" id="MIJE01000003">
    <property type="protein sequence ID" value="OEF97821.1"/>
    <property type="molecule type" value="Genomic_DNA"/>
</dbReference>
<sequence>MIQKHFNQKRKKELEGPSAAALRFKEGEDDKPVVVAHGKGAVAQRILDLAKDNEVPMQENPSLVLDLIDMDLGSNVPPQLYHVIAEVLIMLEEIENS</sequence>
<dbReference type="PANTHER" id="PTHR30531">
    <property type="entry name" value="FLAGELLAR BIOSYNTHETIC PROTEIN FLHB"/>
    <property type="match status" value="1"/>
</dbReference>
<keyword evidence="1" id="KW-0969">Cilium</keyword>
<dbReference type="SUPFAM" id="SSF160544">
    <property type="entry name" value="EscU C-terminal domain-like"/>
    <property type="match status" value="1"/>
</dbReference>
<name>A0A1E5G408_9FIRM</name>
<organism evidence="1 2">
    <name type="scientific">Desulfuribacillus alkaliarsenatis</name>
    <dbReference type="NCBI Taxonomy" id="766136"/>
    <lineage>
        <taxon>Bacteria</taxon>
        <taxon>Bacillati</taxon>
        <taxon>Bacillota</taxon>
        <taxon>Desulfuribacillia</taxon>
        <taxon>Desulfuribacillales</taxon>
        <taxon>Desulfuribacillaceae</taxon>
        <taxon>Desulfuribacillus</taxon>
    </lineage>
</organism>
<dbReference type="GO" id="GO:0009306">
    <property type="term" value="P:protein secretion"/>
    <property type="evidence" value="ECO:0007669"/>
    <property type="project" value="InterPro"/>
</dbReference>
<dbReference type="GO" id="GO:0005886">
    <property type="term" value="C:plasma membrane"/>
    <property type="evidence" value="ECO:0007669"/>
    <property type="project" value="TreeGrafter"/>
</dbReference>
<dbReference type="RefSeq" id="WP_069642452.1">
    <property type="nucleotide sequence ID" value="NZ_MIJE01000003.1"/>
</dbReference>
<dbReference type="PANTHER" id="PTHR30531:SF12">
    <property type="entry name" value="FLAGELLAR BIOSYNTHETIC PROTEIN FLHB"/>
    <property type="match status" value="1"/>
</dbReference>
<keyword evidence="1" id="KW-0282">Flagellum</keyword>
<reference evidence="1 2" key="1">
    <citation type="submission" date="2016-09" db="EMBL/GenBank/DDBJ databases">
        <title>Draft genome sequence for the type strain of Desulfuribacillus alkaliarsenatis AHT28, an obligately anaerobic, sulfidogenic bacterium isolated from Russian soda lake sediments.</title>
        <authorList>
            <person name="Abin C.A."/>
            <person name="Hollibaugh J.T."/>
        </authorList>
    </citation>
    <scope>NUCLEOTIDE SEQUENCE [LARGE SCALE GENOMIC DNA]</scope>
    <source>
        <strain evidence="1 2">AHT28</strain>
    </source>
</reference>
<protein>
    <submittedName>
        <fullName evidence="1">Flagellar biosynthesis protein FlhS</fullName>
    </submittedName>
</protein>
<dbReference type="Proteomes" id="UP000094296">
    <property type="component" value="Unassembled WGS sequence"/>
</dbReference>
<evidence type="ECO:0000313" key="1">
    <source>
        <dbReference type="EMBL" id="OEF97821.1"/>
    </source>
</evidence>
<dbReference type="Pfam" id="PF01312">
    <property type="entry name" value="Bac_export_2"/>
    <property type="match status" value="1"/>
</dbReference>
<dbReference type="Gene3D" id="3.40.1690.10">
    <property type="entry name" value="secretion proteins EscU"/>
    <property type="match status" value="1"/>
</dbReference>
<dbReference type="AlphaFoldDB" id="A0A1E5G408"/>
<gene>
    <name evidence="1" type="ORF">BHF68_13385</name>
</gene>
<keyword evidence="1" id="KW-0966">Cell projection</keyword>
<comment type="caution">
    <text evidence="1">The sequence shown here is derived from an EMBL/GenBank/DDBJ whole genome shotgun (WGS) entry which is preliminary data.</text>
</comment>
<dbReference type="STRING" id="766136.BHF68_13385"/>
<dbReference type="InterPro" id="IPR029025">
    <property type="entry name" value="T3SS_substrate_exporter_C"/>
</dbReference>
<dbReference type="OrthoDB" id="9810419at2"/>
<dbReference type="InterPro" id="IPR006135">
    <property type="entry name" value="T3SS_substrate_exporter"/>
</dbReference>
<evidence type="ECO:0000313" key="2">
    <source>
        <dbReference type="Proteomes" id="UP000094296"/>
    </source>
</evidence>
<accession>A0A1E5G408</accession>
<keyword evidence="2" id="KW-1185">Reference proteome</keyword>
<proteinExistence type="predicted"/>